<dbReference type="InterPro" id="IPR020846">
    <property type="entry name" value="MFS_dom"/>
</dbReference>
<protein>
    <submittedName>
        <fullName evidence="9">Putative MFS-type transporter</fullName>
    </submittedName>
</protein>
<name>A0A8J5ULW6_FUSOX</name>
<feature type="transmembrane region" description="Helical" evidence="7">
    <location>
        <begin position="66"/>
        <end position="90"/>
    </location>
</feature>
<dbReference type="GO" id="GO:0022857">
    <property type="term" value="F:transmembrane transporter activity"/>
    <property type="evidence" value="ECO:0007669"/>
    <property type="project" value="InterPro"/>
</dbReference>
<reference evidence="9" key="1">
    <citation type="submission" date="2021-04" db="EMBL/GenBank/DDBJ databases">
        <title>First draft genome resource for Brassicaceae pathogens Fusarium oxysporum f. sp. raphani and Fusarium oxysporum f. sp. rapae.</title>
        <authorList>
            <person name="Asai S."/>
        </authorList>
    </citation>
    <scope>NUCLEOTIDE SEQUENCE</scope>
    <source>
        <strain evidence="9">Tf1262</strain>
    </source>
</reference>
<feature type="transmembrane region" description="Helical" evidence="7">
    <location>
        <begin position="401"/>
        <end position="420"/>
    </location>
</feature>
<evidence type="ECO:0000259" key="8">
    <source>
        <dbReference type="PROSITE" id="PS50850"/>
    </source>
</evidence>
<feature type="transmembrane region" description="Helical" evidence="7">
    <location>
        <begin position="359"/>
        <end position="381"/>
    </location>
</feature>
<feature type="region of interest" description="Disordered" evidence="6">
    <location>
        <begin position="1"/>
        <end position="33"/>
    </location>
</feature>
<evidence type="ECO:0000256" key="4">
    <source>
        <dbReference type="ARBA" id="ARBA00023136"/>
    </source>
</evidence>
<keyword evidence="3 7" id="KW-1133">Transmembrane helix</keyword>
<accession>A0A8J5ULW6</accession>
<dbReference type="GO" id="GO:0005886">
    <property type="term" value="C:plasma membrane"/>
    <property type="evidence" value="ECO:0007669"/>
    <property type="project" value="TreeGrafter"/>
</dbReference>
<comment type="caution">
    <text evidence="9">The sequence shown here is derived from an EMBL/GenBank/DDBJ whole genome shotgun (WGS) entry which is preliminary data.</text>
</comment>
<keyword evidence="2 7" id="KW-0812">Transmembrane</keyword>
<feature type="transmembrane region" description="Helical" evidence="7">
    <location>
        <begin position="133"/>
        <end position="150"/>
    </location>
</feature>
<dbReference type="AlphaFoldDB" id="A0A8J5ULW6"/>
<evidence type="ECO:0000313" key="10">
    <source>
        <dbReference type="Proteomes" id="UP000693942"/>
    </source>
</evidence>
<evidence type="ECO:0000256" key="7">
    <source>
        <dbReference type="SAM" id="Phobius"/>
    </source>
</evidence>
<feature type="transmembrane region" description="Helical" evidence="7">
    <location>
        <begin position="192"/>
        <end position="215"/>
    </location>
</feature>
<evidence type="ECO:0000256" key="6">
    <source>
        <dbReference type="SAM" id="MobiDB-lite"/>
    </source>
</evidence>
<dbReference type="EMBL" id="JAELUR010000006">
    <property type="protein sequence ID" value="KAG7430206.1"/>
    <property type="molecule type" value="Genomic_DNA"/>
</dbReference>
<dbReference type="Pfam" id="PF07690">
    <property type="entry name" value="MFS_1"/>
    <property type="match status" value="1"/>
</dbReference>
<dbReference type="PROSITE" id="PS50850">
    <property type="entry name" value="MFS"/>
    <property type="match status" value="1"/>
</dbReference>
<evidence type="ECO:0000256" key="1">
    <source>
        <dbReference type="ARBA" id="ARBA00004141"/>
    </source>
</evidence>
<sequence>MKSGMDPDKPTSTCHVEVADPAAKPTDHRSTPGTIKLFEEDGDVILIPTPTTDPRDPLNLPSWRKIVLVVNVSVFAATATLMASSFGAILPQVQASYGGDPRTNDLVTYPALFIGLGNFIFVPVAHAVGRRPIYLFSLVLLVACCVWCAFSKSLTSHISGRNIMSLAAGQAEALCPIMVQEVYYLHERGSKIAWFCAAQVLGTACLTVASSYLAANLGWRWWYGIFGIINGLCLISAAIIVPETRFHRSRASIISAADGNSDHGGAVAENTSITVRRRPPIDYENYPARTFAYDVALFHNKPRWQDAIECWRQMIQVILFPNILWLVLCSGAFLGIFVIFGAVFAGVLLQPPYSFKAEYLGFVFAGQVVVSMVVVPAQGYLSDYIVKVLSKKNKGITEPEYRLIPLILPFVVGIIATVIFGQACQHPYNWHWSAVVVTFNAEFFGFVGMVVASFTFAIDSYPARSDAILVVLCFARGVISFGISYGSLGFIQRVGYGGAFTICASILAVLGALGIPVFIFGKKLRQITQPWATNKKSQQEAVL</sequence>
<evidence type="ECO:0000313" key="9">
    <source>
        <dbReference type="EMBL" id="KAG7430206.1"/>
    </source>
</evidence>
<evidence type="ECO:0000256" key="3">
    <source>
        <dbReference type="ARBA" id="ARBA00022989"/>
    </source>
</evidence>
<dbReference type="PANTHER" id="PTHR23502:SF164">
    <property type="entry name" value="MAJOR FACILITATOR SUPERFAMILY (MFS) PROFILE DOMAIN-CONTAINING PROTEIN"/>
    <property type="match status" value="1"/>
</dbReference>
<dbReference type="PANTHER" id="PTHR23502">
    <property type="entry name" value="MAJOR FACILITATOR SUPERFAMILY"/>
    <property type="match status" value="1"/>
</dbReference>
<evidence type="ECO:0000256" key="5">
    <source>
        <dbReference type="ARBA" id="ARBA00023180"/>
    </source>
</evidence>
<evidence type="ECO:0000256" key="2">
    <source>
        <dbReference type="ARBA" id="ARBA00022692"/>
    </source>
</evidence>
<dbReference type="InterPro" id="IPR011701">
    <property type="entry name" value="MFS"/>
</dbReference>
<dbReference type="Proteomes" id="UP000693942">
    <property type="component" value="Unassembled WGS sequence"/>
</dbReference>
<comment type="subcellular location">
    <subcellularLocation>
        <location evidence="1">Membrane</location>
        <topology evidence="1">Multi-pass membrane protein</topology>
    </subcellularLocation>
</comment>
<organism evidence="9 10">
    <name type="scientific">Fusarium oxysporum f. sp. raphani</name>
    <dbReference type="NCBI Taxonomy" id="96318"/>
    <lineage>
        <taxon>Eukaryota</taxon>
        <taxon>Fungi</taxon>
        <taxon>Dikarya</taxon>
        <taxon>Ascomycota</taxon>
        <taxon>Pezizomycotina</taxon>
        <taxon>Sordariomycetes</taxon>
        <taxon>Hypocreomycetidae</taxon>
        <taxon>Hypocreales</taxon>
        <taxon>Nectriaceae</taxon>
        <taxon>Fusarium</taxon>
        <taxon>Fusarium oxysporum species complex</taxon>
    </lineage>
</organism>
<gene>
    <name evidence="9" type="ORF">Forpi1262_v008300</name>
</gene>
<feature type="domain" description="Major facilitator superfamily (MFS) profile" evidence="8">
    <location>
        <begin position="66"/>
        <end position="523"/>
    </location>
</feature>
<proteinExistence type="predicted"/>
<feature type="transmembrane region" description="Helical" evidence="7">
    <location>
        <begin position="494"/>
        <end position="520"/>
    </location>
</feature>
<feature type="transmembrane region" description="Helical" evidence="7">
    <location>
        <begin position="221"/>
        <end position="241"/>
    </location>
</feature>
<feature type="transmembrane region" description="Helical" evidence="7">
    <location>
        <begin position="432"/>
        <end position="456"/>
    </location>
</feature>
<keyword evidence="5" id="KW-0325">Glycoprotein</keyword>
<feature type="transmembrane region" description="Helical" evidence="7">
    <location>
        <begin position="106"/>
        <end position="127"/>
    </location>
</feature>
<keyword evidence="4 7" id="KW-0472">Membrane</keyword>
<feature type="transmembrane region" description="Helical" evidence="7">
    <location>
        <begin position="468"/>
        <end position="488"/>
    </location>
</feature>
<feature type="transmembrane region" description="Helical" evidence="7">
    <location>
        <begin position="323"/>
        <end position="347"/>
    </location>
</feature>